<dbReference type="EMBL" id="QTKU01000005">
    <property type="protein sequence ID" value="MBS8262448.1"/>
    <property type="molecule type" value="Genomic_DNA"/>
</dbReference>
<gene>
    <name evidence="3" type="ORF">DYI23_19645</name>
</gene>
<dbReference type="Proteomes" id="UP000705379">
    <property type="component" value="Unassembled WGS sequence"/>
</dbReference>
<comment type="caution">
    <text evidence="3">The sequence shown here is derived from an EMBL/GenBank/DDBJ whole genome shotgun (WGS) entry which is preliminary data.</text>
</comment>
<organism evidence="3 4">
    <name type="scientific">Roseibium polysiphoniae</name>
    <dbReference type="NCBI Taxonomy" id="2571221"/>
    <lineage>
        <taxon>Bacteria</taxon>
        <taxon>Pseudomonadati</taxon>
        <taxon>Pseudomonadota</taxon>
        <taxon>Alphaproteobacteria</taxon>
        <taxon>Hyphomicrobiales</taxon>
        <taxon>Stappiaceae</taxon>
        <taxon>Roseibium</taxon>
    </lineage>
</organism>
<dbReference type="PANTHER" id="PTHR43574">
    <property type="entry name" value="EPIMERASE-RELATED"/>
    <property type="match status" value="1"/>
</dbReference>
<dbReference type="SUPFAM" id="SSF51735">
    <property type="entry name" value="NAD(P)-binding Rossmann-fold domains"/>
    <property type="match status" value="1"/>
</dbReference>
<dbReference type="Gene3D" id="3.40.50.720">
    <property type="entry name" value="NAD(P)-binding Rossmann-like Domain"/>
    <property type="match status" value="1"/>
</dbReference>
<dbReference type="RefSeq" id="WP_213217769.1">
    <property type="nucleotide sequence ID" value="NZ_QTKU01000005.1"/>
</dbReference>
<dbReference type="Pfam" id="PF01370">
    <property type="entry name" value="Epimerase"/>
    <property type="match status" value="1"/>
</dbReference>
<keyword evidence="1" id="KW-0520">NAD</keyword>
<name>A0A944GU34_9HYPH</name>
<dbReference type="CDD" id="cd05266">
    <property type="entry name" value="SDR_a4"/>
    <property type="match status" value="1"/>
</dbReference>
<protein>
    <submittedName>
        <fullName evidence="3">SDR family NAD(P)-dependent oxidoreductase</fullName>
    </submittedName>
</protein>
<accession>A0A944GU34</accession>
<dbReference type="AlphaFoldDB" id="A0A944GU34"/>
<reference evidence="3" key="1">
    <citation type="submission" date="2018-08" db="EMBL/GenBank/DDBJ databases">
        <authorList>
            <person name="Jin W."/>
            <person name="Wang H."/>
            <person name="Yang Y."/>
            <person name="Li M."/>
            <person name="Liu J."/>
        </authorList>
    </citation>
    <scope>NUCLEOTIDE SEQUENCE</scope>
    <source>
        <strain evidence="3">AESS21</strain>
    </source>
</reference>
<proteinExistence type="predicted"/>
<evidence type="ECO:0000259" key="2">
    <source>
        <dbReference type="Pfam" id="PF01370"/>
    </source>
</evidence>
<evidence type="ECO:0000313" key="4">
    <source>
        <dbReference type="Proteomes" id="UP000705379"/>
    </source>
</evidence>
<feature type="domain" description="NAD-dependent epimerase/dehydratase" evidence="2">
    <location>
        <begin position="99"/>
        <end position="208"/>
    </location>
</feature>
<evidence type="ECO:0000256" key="1">
    <source>
        <dbReference type="ARBA" id="ARBA00023027"/>
    </source>
</evidence>
<dbReference type="InterPro" id="IPR001509">
    <property type="entry name" value="Epimerase_deHydtase"/>
</dbReference>
<evidence type="ECO:0000313" key="3">
    <source>
        <dbReference type="EMBL" id="MBS8262448.1"/>
    </source>
</evidence>
<reference evidence="3" key="2">
    <citation type="journal article" date="2021" name="Microorganisms">
        <title>Bacterial Dimethylsulfoniopropionate Biosynthesis in the East China Sea.</title>
        <authorList>
            <person name="Liu J."/>
            <person name="Zhang Y."/>
            <person name="Liu J."/>
            <person name="Zhong H."/>
            <person name="Williams B.T."/>
            <person name="Zheng Y."/>
            <person name="Curson A.R.J."/>
            <person name="Sun C."/>
            <person name="Sun H."/>
            <person name="Song D."/>
            <person name="Wagner Mackenzie B."/>
            <person name="Bermejo Martinez A."/>
            <person name="Todd J.D."/>
            <person name="Zhang X.H."/>
        </authorList>
    </citation>
    <scope>NUCLEOTIDE SEQUENCE</scope>
    <source>
        <strain evidence="3">AESS21</strain>
    </source>
</reference>
<dbReference type="InterPro" id="IPR036291">
    <property type="entry name" value="NAD(P)-bd_dom_sf"/>
</dbReference>
<sequence>MRLFVFGVGYSSQAFIERVKDRFDWIGGTTRSAEKAERLNSEGIVPFLFDGQEPTEAIAAALKTATHVLISIGPDETGDCVLHHHGDDIAAGHPQWIGYLSTVGVYGNHDGDWVDEDTPCKPVSKRSVQRVAAENAWLNFSETYGLPVQVFRLSGIYGPGRNVFENFKKGKARRLIKPGQVFNRIHVDDIAGALEAAMQQPKTRIYNVTDDEPAPPQDVVTYAAKLLGVAPPPEVPFETADLTPMARSFYGENKRVSNARVKAELNYNFKFSNYKNALSSIIGKFYN</sequence>